<dbReference type="GO" id="GO:0046872">
    <property type="term" value="F:metal ion binding"/>
    <property type="evidence" value="ECO:0007669"/>
    <property type="project" value="UniProtKB-KW"/>
</dbReference>
<dbReference type="GO" id="GO:0000224">
    <property type="term" value="F:peptide-N4-(N-acetyl-beta-glucosaminyl)asparagine amidase activity"/>
    <property type="evidence" value="ECO:0007669"/>
    <property type="project" value="UniProtKB-EC"/>
</dbReference>
<evidence type="ECO:0000256" key="6">
    <source>
        <dbReference type="ARBA" id="ARBA00018546"/>
    </source>
</evidence>
<dbReference type="InterPro" id="IPR008979">
    <property type="entry name" value="Galactose-bd-like_sf"/>
</dbReference>
<dbReference type="InterPro" id="IPR038680">
    <property type="entry name" value="PAW_sf"/>
</dbReference>
<evidence type="ECO:0000256" key="5">
    <source>
        <dbReference type="ARBA" id="ARBA00012158"/>
    </source>
</evidence>
<comment type="similarity">
    <text evidence="4 13">Belongs to the transglutaminase-like superfamily. PNGase family.</text>
</comment>
<dbReference type="InterPro" id="IPR036339">
    <property type="entry name" value="PUB-like_dom_sf"/>
</dbReference>
<dbReference type="Gene3D" id="1.20.58.2190">
    <property type="match status" value="1"/>
</dbReference>
<dbReference type="CTD" id="35527"/>
<dbReference type="Gene3D" id="2.20.25.10">
    <property type="match status" value="1"/>
</dbReference>
<dbReference type="EC" id="3.5.1.52" evidence="5"/>
<evidence type="ECO:0000259" key="16">
    <source>
        <dbReference type="PROSITE" id="PS51398"/>
    </source>
</evidence>
<keyword evidence="9" id="KW-0378">Hydrolase</keyword>
<dbReference type="SUPFAM" id="SSF143503">
    <property type="entry name" value="PUG domain-like"/>
    <property type="match status" value="1"/>
</dbReference>
<proteinExistence type="inferred from homology"/>
<dbReference type="Pfam" id="PF04721">
    <property type="entry name" value="PAW"/>
    <property type="match status" value="1"/>
</dbReference>
<evidence type="ECO:0000256" key="7">
    <source>
        <dbReference type="ARBA" id="ARBA00022490"/>
    </source>
</evidence>
<dbReference type="GO" id="GO:0005634">
    <property type="term" value="C:nucleus"/>
    <property type="evidence" value="ECO:0007669"/>
    <property type="project" value="TreeGrafter"/>
</dbReference>
<dbReference type="SMART" id="SM00460">
    <property type="entry name" value="TGc"/>
    <property type="match status" value="1"/>
</dbReference>
<dbReference type="PROSITE" id="PS51398">
    <property type="entry name" value="PAW"/>
    <property type="match status" value="1"/>
</dbReference>
<feature type="domain" description="PAW" evidence="16">
    <location>
        <begin position="430"/>
        <end position="636"/>
    </location>
</feature>
<evidence type="ECO:0000313" key="18">
    <source>
        <dbReference type="RefSeq" id="XP_011310737.1"/>
    </source>
</evidence>
<dbReference type="InterPro" id="IPR002931">
    <property type="entry name" value="Transglutaminase-like"/>
</dbReference>
<evidence type="ECO:0000256" key="8">
    <source>
        <dbReference type="ARBA" id="ARBA00022723"/>
    </source>
</evidence>
<evidence type="ECO:0000313" key="17">
    <source>
        <dbReference type="Proteomes" id="UP000694866"/>
    </source>
</evidence>
<dbReference type="AlphaFoldDB" id="A0A9R1U813"/>
<evidence type="ECO:0000256" key="14">
    <source>
        <dbReference type="SAM" id="Coils"/>
    </source>
</evidence>
<protein>
    <recommendedName>
        <fullName evidence="6">Peptide-N(4)-(N-acetyl-beta-glucosaminyl)asparagine amidase</fullName>
        <ecNumber evidence="5">3.5.1.52</ecNumber>
    </recommendedName>
    <alternativeName>
        <fullName evidence="12">Peptide:N-glycanase</fullName>
    </alternativeName>
</protein>
<evidence type="ECO:0000256" key="4">
    <source>
        <dbReference type="ARBA" id="ARBA00009390"/>
    </source>
</evidence>
<feature type="coiled-coil region" evidence="14">
    <location>
        <begin position="164"/>
        <end position="191"/>
    </location>
</feature>
<dbReference type="InterPro" id="IPR018997">
    <property type="entry name" value="PUB_domain"/>
</dbReference>
<keyword evidence="14" id="KW-0175">Coiled coil</keyword>
<dbReference type="PANTHER" id="PTHR12143">
    <property type="entry name" value="PEPTIDE N-GLYCANASE PNGASE -RELATED"/>
    <property type="match status" value="1"/>
</dbReference>
<evidence type="ECO:0000256" key="2">
    <source>
        <dbReference type="ARBA" id="ARBA00001947"/>
    </source>
</evidence>
<dbReference type="GeneID" id="105271101"/>
<dbReference type="Gene3D" id="2.60.120.1020">
    <property type="entry name" value="Peptide N glycanase, PAW domain"/>
    <property type="match status" value="1"/>
</dbReference>
<evidence type="ECO:0000256" key="10">
    <source>
        <dbReference type="ARBA" id="ARBA00022833"/>
    </source>
</evidence>
<dbReference type="SUPFAM" id="SSF54001">
    <property type="entry name" value="Cysteine proteinases"/>
    <property type="match status" value="1"/>
</dbReference>
<evidence type="ECO:0000256" key="15">
    <source>
        <dbReference type="SAM" id="MobiDB-lite"/>
    </source>
</evidence>
<dbReference type="InterPro" id="IPR038765">
    <property type="entry name" value="Papain-like_cys_pep_sf"/>
</dbReference>
<keyword evidence="17" id="KW-1185">Reference proteome</keyword>
<dbReference type="GO" id="GO:0005829">
    <property type="term" value="C:cytosol"/>
    <property type="evidence" value="ECO:0007669"/>
    <property type="project" value="TreeGrafter"/>
</dbReference>
<evidence type="ECO:0000256" key="9">
    <source>
        <dbReference type="ARBA" id="ARBA00022801"/>
    </source>
</evidence>
<dbReference type="Gene3D" id="3.10.620.30">
    <property type="match status" value="1"/>
</dbReference>
<keyword evidence="8" id="KW-0479">Metal-binding</keyword>
<comment type="function">
    <text evidence="11">Specifically deglycosylates the denatured form of N-linked glycoproteins in the cytoplasm and assists their proteasome-mediated degradation. Cleaves the beta-aspartyl-glucosamine (GlcNAc) of the glycan and the amide side chain of Asn, converting Asn to Asp. Prefers proteins containing high-mannose over those bearing complex type oligosaccharides. Can recognize misfolded proteins in the endoplasmic reticulum that are exported to the cytosol to be destroyed and deglycosylate them, while it has no activity toward native proteins. Deglycosylation is a prerequisite for subsequent proteasome-mediated degradation of some, but not all, misfolded glycoproteins.</text>
</comment>
<keyword evidence="7" id="KW-0963">Cytoplasm</keyword>
<dbReference type="OrthoDB" id="409136at2759"/>
<evidence type="ECO:0000256" key="1">
    <source>
        <dbReference type="ARBA" id="ARBA00001650"/>
    </source>
</evidence>
<dbReference type="InterPro" id="IPR050883">
    <property type="entry name" value="PNGase"/>
</dbReference>
<dbReference type="InterPro" id="IPR006588">
    <property type="entry name" value="Peptide_N_glycanase_PAW_dom"/>
</dbReference>
<dbReference type="Pfam" id="PF09409">
    <property type="entry name" value="PUB"/>
    <property type="match status" value="1"/>
</dbReference>
<name>A0A9R1U813_9HYME</name>
<dbReference type="GO" id="GO:0006516">
    <property type="term" value="P:glycoprotein catabolic process"/>
    <property type="evidence" value="ECO:0007669"/>
    <property type="project" value="InterPro"/>
</dbReference>
<comment type="subcellular location">
    <subcellularLocation>
        <location evidence="3">Cytoplasm</location>
    </subcellularLocation>
</comment>
<dbReference type="PANTHER" id="PTHR12143:SF19">
    <property type="entry name" value="PEPTIDE-N(4)-(N-ACETYL-BETA-GLUCOSAMINYL)ASPARAGINE AMIDASE"/>
    <property type="match status" value="1"/>
</dbReference>
<evidence type="ECO:0000256" key="12">
    <source>
        <dbReference type="ARBA" id="ARBA00032901"/>
    </source>
</evidence>
<feature type="region of interest" description="Disordered" evidence="15">
    <location>
        <begin position="103"/>
        <end position="126"/>
    </location>
</feature>
<accession>A0A9R1U813</accession>
<keyword evidence="10" id="KW-0862">Zinc</keyword>
<reference evidence="18" key="1">
    <citation type="submission" date="2025-08" db="UniProtKB">
        <authorList>
            <consortium name="RefSeq"/>
        </authorList>
    </citation>
    <scope>IDENTIFICATION</scope>
    <source>
        <strain evidence="18">USDA-PBARC FA_bdor</strain>
        <tissue evidence="18">Whole organism</tissue>
    </source>
</reference>
<comment type="cofactor">
    <cofactor evidence="2">
        <name>Zn(2+)</name>
        <dbReference type="ChEBI" id="CHEBI:29105"/>
    </cofactor>
</comment>
<dbReference type="RefSeq" id="XP_011310737.1">
    <property type="nucleotide sequence ID" value="XM_011312435.1"/>
</dbReference>
<organism evidence="17 18">
    <name type="scientific">Fopius arisanus</name>
    <dbReference type="NCBI Taxonomy" id="64838"/>
    <lineage>
        <taxon>Eukaryota</taxon>
        <taxon>Metazoa</taxon>
        <taxon>Ecdysozoa</taxon>
        <taxon>Arthropoda</taxon>
        <taxon>Hexapoda</taxon>
        <taxon>Insecta</taxon>
        <taxon>Pterygota</taxon>
        <taxon>Neoptera</taxon>
        <taxon>Endopterygota</taxon>
        <taxon>Hymenoptera</taxon>
        <taxon>Apocrita</taxon>
        <taxon>Ichneumonoidea</taxon>
        <taxon>Braconidae</taxon>
        <taxon>Opiinae</taxon>
        <taxon>Fopius</taxon>
    </lineage>
</organism>
<evidence type="ECO:0000256" key="13">
    <source>
        <dbReference type="PROSITE-ProRule" id="PRU00731"/>
    </source>
</evidence>
<dbReference type="SUPFAM" id="SSF49785">
    <property type="entry name" value="Galactose-binding domain-like"/>
    <property type="match status" value="1"/>
</dbReference>
<dbReference type="Pfam" id="PF01841">
    <property type="entry name" value="Transglut_core"/>
    <property type="match status" value="1"/>
</dbReference>
<evidence type="ECO:0000256" key="3">
    <source>
        <dbReference type="ARBA" id="ARBA00004496"/>
    </source>
</evidence>
<evidence type="ECO:0000256" key="11">
    <source>
        <dbReference type="ARBA" id="ARBA00024870"/>
    </source>
</evidence>
<dbReference type="Proteomes" id="UP000694866">
    <property type="component" value="Unplaced"/>
</dbReference>
<gene>
    <name evidence="18" type="primary">LOC105271101</name>
</gene>
<dbReference type="KEGG" id="fas:105271101"/>
<sequence length="636" mass="74088">MDSSLRNCLKLLHENDSEIKKNALHVLWELCENIIKNPQEPRYRRIRVANPVIAEKLLPANGAVECLFEIGFQEDGEFFSLPTDSPLPRIREIQRLLREIQTQKPISSPQPAAPAVKSTGARPKDPPVPNFLQQIENMFDSVLEYEDQDLQEMTRHMVPITDLKLRAMKRMRALQRDLKQREETEGETEKEKTGIENDMGIEDLLLGELMAWFKNDFFTWFTTIKCSSCSTNCKYNRTEFQRRSNVSRIEIYKCESCETEEEFPRYTNPRMVLANRKGRCGEWATCFTLICRAFSYDARLVHDKTDHVWTEVWSVAGNRWIHADPCENTLDRPLLYEKGWKKKLSYIIAYSRDEIQDVTWRYTRDQPSVMKRRNLCTEEDLAEFLWRLNEKRQSNPGYSQVRKKYVVNRRLMELAEFLRLPGQPDNDDNEYGGRISGDAAWRSARGEISDENKSHIWKIPEGINSYLLRLYLVKDYYEIQDEEGKLFEKLEGWREGTAKAKGLFRNVENDWQMVYVCRSPGVDLGSITWSFEICDKSEEFQIECFKISSTTALFHGASIKWKIQGITQQNKTITITLDNSKPMSTSALKDAKRINIIADLSGGSGDAYWQHAQLFRHSLDDIDECSLSISFELSQN</sequence>
<comment type="catalytic activity">
    <reaction evidence="1">
        <text>Hydrolysis of an N(4)-(acetyl-beta-D-glucosaminyl)asparagine residue in which the glucosamine residue may be further glycosylated, to yield a (substituted) N-acetyl-beta-D-glucosaminylamine and a peptide containing an aspartate residue.</text>
        <dbReference type="EC" id="3.5.1.52"/>
    </reaction>
</comment>
<dbReference type="SMART" id="SM00580">
    <property type="entry name" value="PUG"/>
    <property type="match status" value="1"/>
</dbReference>